<gene>
    <name evidence="2" type="ORF">BCR44DRAFT_38219</name>
</gene>
<accession>A0A1Y2HG33</accession>
<reference evidence="2 3" key="1">
    <citation type="submission" date="2016-07" db="EMBL/GenBank/DDBJ databases">
        <title>Pervasive Adenine N6-methylation of Active Genes in Fungi.</title>
        <authorList>
            <consortium name="DOE Joint Genome Institute"/>
            <person name="Mondo S.J."/>
            <person name="Dannebaum R.O."/>
            <person name="Kuo R.C."/>
            <person name="Labutti K."/>
            <person name="Haridas S."/>
            <person name="Kuo A."/>
            <person name="Salamov A."/>
            <person name="Ahrendt S.R."/>
            <person name="Lipzen A."/>
            <person name="Sullivan W."/>
            <person name="Andreopoulos W.B."/>
            <person name="Clum A."/>
            <person name="Lindquist E."/>
            <person name="Daum C."/>
            <person name="Ramamoorthy G.K."/>
            <person name="Gryganskyi A."/>
            <person name="Culley D."/>
            <person name="Magnuson J.K."/>
            <person name="James T.Y."/>
            <person name="O'Malley M.A."/>
            <person name="Stajich J.E."/>
            <person name="Spatafora J.W."/>
            <person name="Visel A."/>
            <person name="Grigoriev I.V."/>
        </authorList>
    </citation>
    <scope>NUCLEOTIDE SEQUENCE [LARGE SCALE GENOMIC DNA]</scope>
    <source>
        <strain evidence="2 3">PL171</strain>
    </source>
</reference>
<dbReference type="Gene3D" id="2.40.160.200">
    <property type="entry name" value="LURP1-related"/>
    <property type="match status" value="1"/>
</dbReference>
<dbReference type="EMBL" id="MCFL01000041">
    <property type="protein sequence ID" value="ORZ32841.1"/>
    <property type="molecule type" value="Genomic_DNA"/>
</dbReference>
<evidence type="ECO:0000313" key="3">
    <source>
        <dbReference type="Proteomes" id="UP000193411"/>
    </source>
</evidence>
<organism evidence="2 3">
    <name type="scientific">Catenaria anguillulae PL171</name>
    <dbReference type="NCBI Taxonomy" id="765915"/>
    <lineage>
        <taxon>Eukaryota</taxon>
        <taxon>Fungi</taxon>
        <taxon>Fungi incertae sedis</taxon>
        <taxon>Blastocladiomycota</taxon>
        <taxon>Blastocladiomycetes</taxon>
        <taxon>Blastocladiales</taxon>
        <taxon>Catenariaceae</taxon>
        <taxon>Catenaria</taxon>
    </lineage>
</organism>
<dbReference type="PANTHER" id="PTHR31087:SF161">
    <property type="entry name" value="TUBBY C 2 FAMILY PROTEIN"/>
    <property type="match status" value="1"/>
</dbReference>
<comment type="similarity">
    <text evidence="1">Belongs to the LOR family.</text>
</comment>
<dbReference type="STRING" id="765915.A0A1Y2HG33"/>
<keyword evidence="3" id="KW-1185">Reference proteome</keyword>
<comment type="caution">
    <text evidence="2">The sequence shown here is derived from an EMBL/GenBank/DDBJ whole genome shotgun (WGS) entry which is preliminary data.</text>
</comment>
<name>A0A1Y2HG33_9FUNG</name>
<dbReference type="InterPro" id="IPR025659">
    <property type="entry name" value="Tubby-like_C"/>
</dbReference>
<dbReference type="PANTHER" id="PTHR31087">
    <property type="match status" value="1"/>
</dbReference>
<dbReference type="SUPFAM" id="SSF54518">
    <property type="entry name" value="Tubby C-terminal domain-like"/>
    <property type="match status" value="1"/>
</dbReference>
<dbReference type="AlphaFoldDB" id="A0A1Y2HG33"/>
<sequence>MKQLTHNLPIVSEGWCLPYPSKFVVEEGKYNLSSNDFKVYDPNGNIAFTFNGHALARMSEKTTMYQGNGTGGPALLNLRKQMEFIPMTAKFKVYAGSGSDGKSALKITARKMMGFIRVKAECPHLGMTFKFTKVPLSRDMSVYIDGDDSSPVAKIHKNLDFNSYFRKKDSYVIEVTAGMDAAATVALAVIADICFEDGV</sequence>
<evidence type="ECO:0000256" key="1">
    <source>
        <dbReference type="ARBA" id="ARBA00005437"/>
    </source>
</evidence>
<evidence type="ECO:0000313" key="2">
    <source>
        <dbReference type="EMBL" id="ORZ32841.1"/>
    </source>
</evidence>
<protein>
    <submittedName>
        <fullName evidence="2">Tubby C-terminal-like domain-containing protein</fullName>
    </submittedName>
</protein>
<dbReference type="InterPro" id="IPR038595">
    <property type="entry name" value="LOR_sf"/>
</dbReference>
<proteinExistence type="inferred from homology"/>
<dbReference type="InterPro" id="IPR007612">
    <property type="entry name" value="LOR"/>
</dbReference>
<dbReference type="Proteomes" id="UP000193411">
    <property type="component" value="Unassembled WGS sequence"/>
</dbReference>
<dbReference type="Pfam" id="PF04525">
    <property type="entry name" value="LOR"/>
    <property type="match status" value="1"/>
</dbReference>